<gene>
    <name evidence="1" type="ORF">B0T10DRAFT_376028</name>
</gene>
<dbReference type="InterPro" id="IPR027417">
    <property type="entry name" value="P-loop_NTPase"/>
</dbReference>
<feature type="non-terminal residue" evidence="1">
    <location>
        <position position="90"/>
    </location>
</feature>
<dbReference type="OrthoDB" id="5986190at2759"/>
<comment type="caution">
    <text evidence="1">The sequence shown here is derived from an EMBL/GenBank/DDBJ whole genome shotgun (WGS) entry which is preliminary data.</text>
</comment>
<reference evidence="1 2" key="1">
    <citation type="journal article" date="2021" name="Nat. Commun.">
        <title>Genetic determinants of endophytism in the Arabidopsis root mycobiome.</title>
        <authorList>
            <person name="Mesny F."/>
            <person name="Miyauchi S."/>
            <person name="Thiergart T."/>
            <person name="Pickel B."/>
            <person name="Atanasova L."/>
            <person name="Karlsson M."/>
            <person name="Huettel B."/>
            <person name="Barry K.W."/>
            <person name="Haridas S."/>
            <person name="Chen C."/>
            <person name="Bauer D."/>
            <person name="Andreopoulos W."/>
            <person name="Pangilinan J."/>
            <person name="LaButti K."/>
            <person name="Riley R."/>
            <person name="Lipzen A."/>
            <person name="Clum A."/>
            <person name="Drula E."/>
            <person name="Henrissat B."/>
            <person name="Kohler A."/>
            <person name="Grigoriev I.V."/>
            <person name="Martin F.M."/>
            <person name="Hacquard S."/>
        </authorList>
    </citation>
    <scope>NUCLEOTIDE SEQUENCE [LARGE SCALE GENOMIC DNA]</scope>
    <source>
        <strain evidence="1 2">MPI-CAGE-CH-0241</strain>
    </source>
</reference>
<evidence type="ECO:0000313" key="2">
    <source>
        <dbReference type="Proteomes" id="UP000777438"/>
    </source>
</evidence>
<organism evidence="1 2">
    <name type="scientific">Thelonectria olida</name>
    <dbReference type="NCBI Taxonomy" id="1576542"/>
    <lineage>
        <taxon>Eukaryota</taxon>
        <taxon>Fungi</taxon>
        <taxon>Dikarya</taxon>
        <taxon>Ascomycota</taxon>
        <taxon>Pezizomycotina</taxon>
        <taxon>Sordariomycetes</taxon>
        <taxon>Hypocreomycetidae</taxon>
        <taxon>Hypocreales</taxon>
        <taxon>Nectriaceae</taxon>
        <taxon>Thelonectria</taxon>
    </lineage>
</organism>
<dbReference type="Proteomes" id="UP000777438">
    <property type="component" value="Unassembled WGS sequence"/>
</dbReference>
<proteinExistence type="predicted"/>
<dbReference type="AlphaFoldDB" id="A0A9P8VWH3"/>
<dbReference type="EMBL" id="JAGPYM010000024">
    <property type="protein sequence ID" value="KAH6881026.1"/>
    <property type="molecule type" value="Genomic_DNA"/>
</dbReference>
<feature type="non-terminal residue" evidence="1">
    <location>
        <position position="1"/>
    </location>
</feature>
<keyword evidence="2" id="KW-1185">Reference proteome</keyword>
<protein>
    <submittedName>
        <fullName evidence="1">Uncharacterized protein</fullName>
    </submittedName>
</protein>
<dbReference type="SUPFAM" id="SSF52540">
    <property type="entry name" value="P-loop containing nucleoside triphosphate hydrolases"/>
    <property type="match status" value="1"/>
</dbReference>
<evidence type="ECO:0000313" key="1">
    <source>
        <dbReference type="EMBL" id="KAH6881026.1"/>
    </source>
</evidence>
<sequence length="90" mass="10203">YSNIPFIQSSSFVGRTELLSKISHKFDTVLRGARDPVTLVLWGMGGRGKSRIALQYCHLRDNDGCRGIFWINALSEQTTIRSFQEIAEKL</sequence>
<name>A0A9P8VWH3_9HYPO</name>
<accession>A0A9P8VWH3</accession>
<dbReference type="Gene3D" id="3.40.50.300">
    <property type="entry name" value="P-loop containing nucleotide triphosphate hydrolases"/>
    <property type="match status" value="1"/>
</dbReference>